<reference evidence="3" key="1">
    <citation type="journal article" date="2017" name="Nat. Ecol. Evol.">
        <title>Genome expansion and lineage-specific genetic innovations in the forest pathogenic fungi Armillaria.</title>
        <authorList>
            <person name="Sipos G."/>
            <person name="Prasanna A.N."/>
            <person name="Walter M.C."/>
            <person name="O'Connor E."/>
            <person name="Balint B."/>
            <person name="Krizsan K."/>
            <person name="Kiss B."/>
            <person name="Hess J."/>
            <person name="Varga T."/>
            <person name="Slot J."/>
            <person name="Riley R."/>
            <person name="Boka B."/>
            <person name="Rigling D."/>
            <person name="Barry K."/>
            <person name="Lee J."/>
            <person name="Mihaltcheva S."/>
            <person name="LaButti K."/>
            <person name="Lipzen A."/>
            <person name="Waldron R."/>
            <person name="Moloney N.M."/>
            <person name="Sperisen C."/>
            <person name="Kredics L."/>
            <person name="Vagvoelgyi C."/>
            <person name="Patrignani A."/>
            <person name="Fitzpatrick D."/>
            <person name="Nagy I."/>
            <person name="Doyle S."/>
            <person name="Anderson J.B."/>
            <person name="Grigoriev I.V."/>
            <person name="Gueldener U."/>
            <person name="Muensterkoetter M."/>
            <person name="Nagy L.G."/>
        </authorList>
    </citation>
    <scope>NUCLEOTIDE SEQUENCE [LARGE SCALE GENOMIC DNA]</scope>
    <source>
        <strain evidence="3">28-4</strain>
    </source>
</reference>
<evidence type="ECO:0000256" key="1">
    <source>
        <dbReference type="SAM" id="MobiDB-lite"/>
    </source>
</evidence>
<sequence>MEVLARGDIKWTKIIQIHTWVPTRTKGPGFSSRGRMSDNGTPGRRLSSKELDRYPVFSLSSLWEGPNEGLKLQCLRSALSTRTELFTCMISSTFRKQGCYPPSLFNSSGRSVSKRSVRLQLYGQAPPHHWTILALGRITGYITVSLTSLACCGISLHRRLRAATEIQHRC</sequence>
<accession>A0A2H3BFR9</accession>
<feature type="region of interest" description="Disordered" evidence="1">
    <location>
        <begin position="25"/>
        <end position="47"/>
    </location>
</feature>
<protein>
    <submittedName>
        <fullName evidence="2">Uncharacterized protein</fullName>
    </submittedName>
</protein>
<name>A0A2H3BFR9_9AGAR</name>
<evidence type="ECO:0000313" key="3">
    <source>
        <dbReference type="Proteomes" id="UP000218334"/>
    </source>
</evidence>
<evidence type="ECO:0000313" key="2">
    <source>
        <dbReference type="EMBL" id="PBK61896.1"/>
    </source>
</evidence>
<dbReference type="Proteomes" id="UP000218334">
    <property type="component" value="Unassembled WGS sequence"/>
</dbReference>
<dbReference type="EMBL" id="KZ293471">
    <property type="protein sequence ID" value="PBK61896.1"/>
    <property type="molecule type" value="Genomic_DNA"/>
</dbReference>
<gene>
    <name evidence="2" type="ORF">ARMSODRAFT_964488</name>
</gene>
<dbReference type="AlphaFoldDB" id="A0A2H3BFR9"/>
<keyword evidence="3" id="KW-1185">Reference proteome</keyword>
<proteinExistence type="predicted"/>
<organism evidence="2 3">
    <name type="scientific">Armillaria solidipes</name>
    <dbReference type="NCBI Taxonomy" id="1076256"/>
    <lineage>
        <taxon>Eukaryota</taxon>
        <taxon>Fungi</taxon>
        <taxon>Dikarya</taxon>
        <taxon>Basidiomycota</taxon>
        <taxon>Agaricomycotina</taxon>
        <taxon>Agaricomycetes</taxon>
        <taxon>Agaricomycetidae</taxon>
        <taxon>Agaricales</taxon>
        <taxon>Marasmiineae</taxon>
        <taxon>Physalacriaceae</taxon>
        <taxon>Armillaria</taxon>
    </lineage>
</organism>